<dbReference type="Pfam" id="PF02958">
    <property type="entry name" value="EcKL"/>
    <property type="match status" value="1"/>
</dbReference>
<comment type="caution">
    <text evidence="1">The sequence shown here is derived from an EMBL/GenBank/DDBJ whole genome shotgun (WGS) entry which is preliminary data.</text>
</comment>
<dbReference type="AlphaFoldDB" id="A0AAV0VK57"/>
<evidence type="ECO:0000313" key="2">
    <source>
        <dbReference type="Proteomes" id="UP001160148"/>
    </source>
</evidence>
<sequence>MSRRLPQQHVVIPVRRERMSVDFSTLHYGSPALNLSSFLYISTTQRMRESHWDHLLDTYCAALAASVYLIAPKWMPRWPRQPSMDLQKRRFACHSCYATEAIHWIRW</sequence>
<accession>A0AAV0VK57</accession>
<dbReference type="InterPro" id="IPR004119">
    <property type="entry name" value="EcKL"/>
</dbReference>
<name>A0AAV0VK57_9HEMI</name>
<dbReference type="Proteomes" id="UP001160148">
    <property type="component" value="Unassembled WGS sequence"/>
</dbReference>
<evidence type="ECO:0000313" key="1">
    <source>
        <dbReference type="EMBL" id="CAI6343935.1"/>
    </source>
</evidence>
<dbReference type="InterPro" id="IPR011009">
    <property type="entry name" value="Kinase-like_dom_sf"/>
</dbReference>
<organism evidence="1 2">
    <name type="scientific">Macrosiphum euphorbiae</name>
    <name type="common">potato aphid</name>
    <dbReference type="NCBI Taxonomy" id="13131"/>
    <lineage>
        <taxon>Eukaryota</taxon>
        <taxon>Metazoa</taxon>
        <taxon>Ecdysozoa</taxon>
        <taxon>Arthropoda</taxon>
        <taxon>Hexapoda</taxon>
        <taxon>Insecta</taxon>
        <taxon>Pterygota</taxon>
        <taxon>Neoptera</taxon>
        <taxon>Paraneoptera</taxon>
        <taxon>Hemiptera</taxon>
        <taxon>Sternorrhyncha</taxon>
        <taxon>Aphidomorpha</taxon>
        <taxon>Aphidoidea</taxon>
        <taxon>Aphididae</taxon>
        <taxon>Macrosiphini</taxon>
        <taxon>Macrosiphum</taxon>
    </lineage>
</organism>
<gene>
    <name evidence="1" type="ORF">MEUPH1_LOCUS1130</name>
</gene>
<protein>
    <submittedName>
        <fullName evidence="1">Uncharacterized protein</fullName>
    </submittedName>
</protein>
<dbReference type="EMBL" id="CARXXK010000001">
    <property type="protein sequence ID" value="CAI6343935.1"/>
    <property type="molecule type" value="Genomic_DNA"/>
</dbReference>
<proteinExistence type="predicted"/>
<dbReference type="SUPFAM" id="SSF56112">
    <property type="entry name" value="Protein kinase-like (PK-like)"/>
    <property type="match status" value="1"/>
</dbReference>
<keyword evidence="2" id="KW-1185">Reference proteome</keyword>
<reference evidence="1 2" key="1">
    <citation type="submission" date="2023-01" db="EMBL/GenBank/DDBJ databases">
        <authorList>
            <person name="Whitehead M."/>
        </authorList>
    </citation>
    <scope>NUCLEOTIDE SEQUENCE [LARGE SCALE GENOMIC DNA]</scope>
</reference>